<evidence type="ECO:0000259" key="1">
    <source>
        <dbReference type="Pfam" id="PF08241"/>
    </source>
</evidence>
<name>A0A512BJV6_9BACT</name>
<gene>
    <name evidence="2" type="ORF">SAE01_47380</name>
</gene>
<organism evidence="2 3">
    <name type="scientific">Segetibacter aerophilus</name>
    <dbReference type="NCBI Taxonomy" id="670293"/>
    <lineage>
        <taxon>Bacteria</taxon>
        <taxon>Pseudomonadati</taxon>
        <taxon>Bacteroidota</taxon>
        <taxon>Chitinophagia</taxon>
        <taxon>Chitinophagales</taxon>
        <taxon>Chitinophagaceae</taxon>
        <taxon>Segetibacter</taxon>
    </lineage>
</organism>
<dbReference type="Pfam" id="PF08241">
    <property type="entry name" value="Methyltransf_11"/>
    <property type="match status" value="1"/>
</dbReference>
<dbReference type="Proteomes" id="UP000321513">
    <property type="component" value="Unassembled WGS sequence"/>
</dbReference>
<dbReference type="CDD" id="cd02440">
    <property type="entry name" value="AdoMet_MTases"/>
    <property type="match status" value="1"/>
</dbReference>
<protein>
    <recommendedName>
        <fullName evidence="1">Methyltransferase type 11 domain-containing protein</fullName>
    </recommendedName>
</protein>
<sequence>MISEITTPTETFLKPHRTGIQNENYLEFPIENPTEGLEANAYYFNHKEWAQEYLTYCHRSDTFKSRWKAALGGSWDNKVVVDIGCGPGNIYATLQGNPKTLIGIDVAPGSLELAAKMGYTTVLADANDLPFKSGFADIVTMNATLHHCVDMAAVLKEAERLVKPGGLLITDHDPQHSAWNYKGVAKLLWNARLFYYRYIGHGFHKTTEQQKWGLACEIHHKPGHGVTEELFRTTLEPLGFTIQVYPHNHTLGEEVLQGLTGKAELKYRLGNILSGRNPSSKRSALTLMCVAKKKDDA</sequence>
<evidence type="ECO:0000313" key="3">
    <source>
        <dbReference type="Proteomes" id="UP000321513"/>
    </source>
</evidence>
<dbReference type="PANTHER" id="PTHR42912">
    <property type="entry name" value="METHYLTRANSFERASE"/>
    <property type="match status" value="1"/>
</dbReference>
<accession>A0A512BJV6</accession>
<reference evidence="2 3" key="1">
    <citation type="submission" date="2019-07" db="EMBL/GenBank/DDBJ databases">
        <title>Whole genome shotgun sequence of Segetibacter aerophilus NBRC 106135.</title>
        <authorList>
            <person name="Hosoyama A."/>
            <person name="Uohara A."/>
            <person name="Ohji S."/>
            <person name="Ichikawa N."/>
        </authorList>
    </citation>
    <scope>NUCLEOTIDE SEQUENCE [LARGE SCALE GENOMIC DNA]</scope>
    <source>
        <strain evidence="2 3">NBRC 106135</strain>
    </source>
</reference>
<dbReference type="EMBL" id="BJYT01000047">
    <property type="protein sequence ID" value="GEO12242.1"/>
    <property type="molecule type" value="Genomic_DNA"/>
</dbReference>
<comment type="caution">
    <text evidence="2">The sequence shown here is derived from an EMBL/GenBank/DDBJ whole genome shotgun (WGS) entry which is preliminary data.</text>
</comment>
<proteinExistence type="predicted"/>
<feature type="domain" description="Methyltransferase type 11" evidence="1">
    <location>
        <begin position="81"/>
        <end position="169"/>
    </location>
</feature>
<evidence type="ECO:0000313" key="2">
    <source>
        <dbReference type="EMBL" id="GEO12242.1"/>
    </source>
</evidence>
<keyword evidence="3" id="KW-1185">Reference proteome</keyword>
<dbReference type="AlphaFoldDB" id="A0A512BJV6"/>
<dbReference type="InterPro" id="IPR013216">
    <property type="entry name" value="Methyltransf_11"/>
</dbReference>
<dbReference type="OrthoDB" id="1524727at2"/>
<dbReference type="SUPFAM" id="SSF53335">
    <property type="entry name" value="S-adenosyl-L-methionine-dependent methyltransferases"/>
    <property type="match status" value="1"/>
</dbReference>
<dbReference type="PANTHER" id="PTHR42912:SF93">
    <property type="entry name" value="N6-ADENOSINE-METHYLTRANSFERASE TMT1A"/>
    <property type="match status" value="1"/>
</dbReference>
<dbReference type="InterPro" id="IPR050508">
    <property type="entry name" value="Methyltransf_Superfamily"/>
</dbReference>
<dbReference type="RefSeq" id="WP_147206360.1">
    <property type="nucleotide sequence ID" value="NZ_BJYT01000047.1"/>
</dbReference>
<dbReference type="InterPro" id="IPR029063">
    <property type="entry name" value="SAM-dependent_MTases_sf"/>
</dbReference>
<dbReference type="GO" id="GO:0008757">
    <property type="term" value="F:S-adenosylmethionine-dependent methyltransferase activity"/>
    <property type="evidence" value="ECO:0007669"/>
    <property type="project" value="InterPro"/>
</dbReference>
<dbReference type="Gene3D" id="3.40.50.150">
    <property type="entry name" value="Vaccinia Virus protein VP39"/>
    <property type="match status" value="1"/>
</dbReference>